<protein>
    <submittedName>
        <fullName evidence="2">Uncharacterized protein</fullName>
    </submittedName>
</protein>
<sequence length="229" mass="25239">MYVNLTIPRATRYETSRNPRGECGESSDSGSITKCAGSPRTALIGRRRRRGSIKRSQKRNRLFSLSPGPVAAARPEHFHRHECLIAAPPLRARRYPRADCAPRAPGALRSRRGLSALGLCGAASRRRRVARYLGFECYTISDITSSLFSPLFIAFVGEVLFLKNLPAFPVTVPQLCLTSRQLARQPSNRERHNGAAYAISGHCVASPAFGAPHWRHSTTCALTCVLITR</sequence>
<gene>
    <name evidence="2" type="ORF">EVAR_25590_1</name>
</gene>
<evidence type="ECO:0000313" key="2">
    <source>
        <dbReference type="EMBL" id="GBP32336.1"/>
    </source>
</evidence>
<evidence type="ECO:0000313" key="3">
    <source>
        <dbReference type="Proteomes" id="UP000299102"/>
    </source>
</evidence>
<keyword evidence="3" id="KW-1185">Reference proteome</keyword>
<feature type="compositionally biased region" description="Basic and acidic residues" evidence="1">
    <location>
        <begin position="14"/>
        <end position="23"/>
    </location>
</feature>
<evidence type="ECO:0000256" key="1">
    <source>
        <dbReference type="SAM" id="MobiDB-lite"/>
    </source>
</evidence>
<accession>A0A4C1V1Z0</accession>
<comment type="caution">
    <text evidence="2">The sequence shown here is derived from an EMBL/GenBank/DDBJ whole genome shotgun (WGS) entry which is preliminary data.</text>
</comment>
<dbReference type="EMBL" id="BGZK01000258">
    <property type="protein sequence ID" value="GBP32336.1"/>
    <property type="molecule type" value="Genomic_DNA"/>
</dbReference>
<feature type="region of interest" description="Disordered" evidence="1">
    <location>
        <begin position="14"/>
        <end position="38"/>
    </location>
</feature>
<organism evidence="2 3">
    <name type="scientific">Eumeta variegata</name>
    <name type="common">Bagworm moth</name>
    <name type="synonym">Eumeta japonica</name>
    <dbReference type="NCBI Taxonomy" id="151549"/>
    <lineage>
        <taxon>Eukaryota</taxon>
        <taxon>Metazoa</taxon>
        <taxon>Ecdysozoa</taxon>
        <taxon>Arthropoda</taxon>
        <taxon>Hexapoda</taxon>
        <taxon>Insecta</taxon>
        <taxon>Pterygota</taxon>
        <taxon>Neoptera</taxon>
        <taxon>Endopterygota</taxon>
        <taxon>Lepidoptera</taxon>
        <taxon>Glossata</taxon>
        <taxon>Ditrysia</taxon>
        <taxon>Tineoidea</taxon>
        <taxon>Psychidae</taxon>
        <taxon>Oiketicinae</taxon>
        <taxon>Eumeta</taxon>
    </lineage>
</organism>
<dbReference type="AlphaFoldDB" id="A0A4C1V1Z0"/>
<reference evidence="2 3" key="1">
    <citation type="journal article" date="2019" name="Commun. Biol.">
        <title>The bagworm genome reveals a unique fibroin gene that provides high tensile strength.</title>
        <authorList>
            <person name="Kono N."/>
            <person name="Nakamura H."/>
            <person name="Ohtoshi R."/>
            <person name="Tomita M."/>
            <person name="Numata K."/>
            <person name="Arakawa K."/>
        </authorList>
    </citation>
    <scope>NUCLEOTIDE SEQUENCE [LARGE SCALE GENOMIC DNA]</scope>
</reference>
<name>A0A4C1V1Z0_EUMVA</name>
<proteinExistence type="predicted"/>
<dbReference type="Proteomes" id="UP000299102">
    <property type="component" value="Unassembled WGS sequence"/>
</dbReference>